<sequence length="141" mass="16112">MQSGMSESTSKVVEIQEVAAEDMKIILDFIYGVLDNLPEERLQTLVLAADRLQVKQLMERYVTQLELRLTMDSLAETAVLADRLHHDELHNALVIFAQQEETRSDPARHEALMKPALTDSPDFAYKLLKDMQSALKKTRKE</sequence>
<dbReference type="SUPFAM" id="SSF54695">
    <property type="entry name" value="POZ domain"/>
    <property type="match status" value="1"/>
</dbReference>
<reference evidence="3 4" key="1">
    <citation type="submission" date="2024-06" db="EMBL/GenBank/DDBJ databases">
        <authorList>
            <person name="Kraege A."/>
            <person name="Thomma B."/>
        </authorList>
    </citation>
    <scope>NUCLEOTIDE SEQUENCE [LARGE SCALE GENOMIC DNA]</scope>
</reference>
<evidence type="ECO:0000259" key="2">
    <source>
        <dbReference type="Pfam" id="PF00651"/>
    </source>
</evidence>
<comment type="pathway">
    <text evidence="1">Protein modification; protein ubiquitination.</text>
</comment>
<accession>A0ABP1G5Q0</accession>
<evidence type="ECO:0000256" key="1">
    <source>
        <dbReference type="ARBA" id="ARBA00004906"/>
    </source>
</evidence>
<evidence type="ECO:0000313" key="3">
    <source>
        <dbReference type="EMBL" id="CAL5227107.1"/>
    </source>
</evidence>
<dbReference type="Pfam" id="PF00651">
    <property type="entry name" value="BTB"/>
    <property type="match status" value="1"/>
</dbReference>
<proteinExistence type="predicted"/>
<dbReference type="EMBL" id="CAXHTA020000017">
    <property type="protein sequence ID" value="CAL5227107.1"/>
    <property type="molecule type" value="Genomic_DNA"/>
</dbReference>
<protein>
    <submittedName>
        <fullName evidence="3">G10014 protein</fullName>
    </submittedName>
</protein>
<dbReference type="Proteomes" id="UP001497392">
    <property type="component" value="Unassembled WGS sequence"/>
</dbReference>
<dbReference type="InterPro" id="IPR011333">
    <property type="entry name" value="SKP1/BTB/POZ_sf"/>
</dbReference>
<dbReference type="PANTHER" id="PTHR24413">
    <property type="entry name" value="SPECKLE-TYPE POZ PROTEIN"/>
    <property type="match status" value="1"/>
</dbReference>
<name>A0ABP1G5Q0_9CHLO</name>
<feature type="domain" description="BTB" evidence="2">
    <location>
        <begin position="4"/>
        <end position="65"/>
    </location>
</feature>
<gene>
    <name evidence="3" type="primary">g10014</name>
    <name evidence="3" type="ORF">VP750_LOCUS9013</name>
</gene>
<organism evidence="3 4">
    <name type="scientific">Coccomyxa viridis</name>
    <dbReference type="NCBI Taxonomy" id="1274662"/>
    <lineage>
        <taxon>Eukaryota</taxon>
        <taxon>Viridiplantae</taxon>
        <taxon>Chlorophyta</taxon>
        <taxon>core chlorophytes</taxon>
        <taxon>Trebouxiophyceae</taxon>
        <taxon>Trebouxiophyceae incertae sedis</taxon>
        <taxon>Coccomyxaceae</taxon>
        <taxon>Coccomyxa</taxon>
    </lineage>
</organism>
<evidence type="ECO:0000313" key="4">
    <source>
        <dbReference type="Proteomes" id="UP001497392"/>
    </source>
</evidence>
<dbReference type="Gene3D" id="3.30.710.10">
    <property type="entry name" value="Potassium Channel Kv1.1, Chain A"/>
    <property type="match status" value="1"/>
</dbReference>
<keyword evidence="4" id="KW-1185">Reference proteome</keyword>
<comment type="caution">
    <text evidence="3">The sequence shown here is derived from an EMBL/GenBank/DDBJ whole genome shotgun (WGS) entry which is preliminary data.</text>
</comment>
<dbReference type="InterPro" id="IPR000210">
    <property type="entry name" value="BTB/POZ_dom"/>
</dbReference>